<keyword evidence="2" id="KW-0808">Transferase</keyword>
<gene>
    <name evidence="5" type="ORF">QWY29_03430</name>
</gene>
<dbReference type="InterPro" id="IPR028098">
    <property type="entry name" value="Glyco_trans_4-like_N"/>
</dbReference>
<sequence length="355" mass="37516">MRICLIASSRFPVAEPFAGGLEAMTHALARELVDRGHDVALFAGPGSDPRLPVELLDLPDFEPSEIAMADVNAPSRRWMAEHHAYLSLMLGLAGGQDRRFDVVHNNSLHHLPIAMARTLSVPVVTTLHTPPLPWLESAIALAPEESSFVAVSRATARAWSHVTDAAAVHNGVDVSTWLPGPGGGPAVWTGRLVPEKAPHEAVDACRIAGVPLVLAGPLSDPDYFAEHIAPRLGDGVSYAGHLDHAALARLLGQASVAVTTPAWDEPYGLVAAEAMACGTPVASYSRGALPEVVAPGAGVLAHPGDVADLARAVLAARGCDRGAVRRHAELHCSLTRMTDQYERIYARLVDRDLAA</sequence>
<proteinExistence type="predicted"/>
<evidence type="ECO:0000256" key="2">
    <source>
        <dbReference type="ARBA" id="ARBA00022679"/>
    </source>
</evidence>
<protein>
    <submittedName>
        <fullName evidence="5">Glycosyltransferase family 4 protein</fullName>
    </submittedName>
</protein>
<dbReference type="SUPFAM" id="SSF53756">
    <property type="entry name" value="UDP-Glycosyltransferase/glycogen phosphorylase"/>
    <property type="match status" value="1"/>
</dbReference>
<comment type="caution">
    <text evidence="5">The sequence shown here is derived from an EMBL/GenBank/DDBJ whole genome shotgun (WGS) entry which is preliminary data.</text>
</comment>
<evidence type="ECO:0000259" key="3">
    <source>
        <dbReference type="Pfam" id="PF00534"/>
    </source>
</evidence>
<feature type="domain" description="Glycosyl transferase family 1" evidence="3">
    <location>
        <begin position="189"/>
        <end position="314"/>
    </location>
</feature>
<evidence type="ECO:0000313" key="5">
    <source>
        <dbReference type="EMBL" id="MDN4160395.1"/>
    </source>
</evidence>
<dbReference type="Gene3D" id="3.40.50.2000">
    <property type="entry name" value="Glycogen Phosphorylase B"/>
    <property type="match status" value="2"/>
</dbReference>
<dbReference type="PANTHER" id="PTHR12526:SF595">
    <property type="entry name" value="BLL5217 PROTEIN"/>
    <property type="match status" value="1"/>
</dbReference>
<name>A0ABT8EQI6_9ACTN</name>
<dbReference type="Pfam" id="PF00534">
    <property type="entry name" value="Glycos_transf_1"/>
    <property type="match status" value="1"/>
</dbReference>
<dbReference type="Proteomes" id="UP001168537">
    <property type="component" value="Unassembled WGS sequence"/>
</dbReference>
<dbReference type="RefSeq" id="WP_300959250.1">
    <property type="nucleotide sequence ID" value="NZ_JAUHJR010000001.1"/>
</dbReference>
<keyword evidence="6" id="KW-1185">Reference proteome</keyword>
<dbReference type="CDD" id="cd03802">
    <property type="entry name" value="GT4_AviGT4-like"/>
    <property type="match status" value="1"/>
</dbReference>
<evidence type="ECO:0000256" key="1">
    <source>
        <dbReference type="ARBA" id="ARBA00022676"/>
    </source>
</evidence>
<evidence type="ECO:0000259" key="4">
    <source>
        <dbReference type="Pfam" id="PF13439"/>
    </source>
</evidence>
<dbReference type="InterPro" id="IPR001296">
    <property type="entry name" value="Glyco_trans_1"/>
</dbReference>
<keyword evidence="1" id="KW-0328">Glycosyltransferase</keyword>
<dbReference type="EMBL" id="JAUHJR010000001">
    <property type="protein sequence ID" value="MDN4160395.1"/>
    <property type="molecule type" value="Genomic_DNA"/>
</dbReference>
<organism evidence="5 6">
    <name type="scientific">Nocardioides abyssi</name>
    <dbReference type="NCBI Taxonomy" id="3058370"/>
    <lineage>
        <taxon>Bacteria</taxon>
        <taxon>Bacillati</taxon>
        <taxon>Actinomycetota</taxon>
        <taxon>Actinomycetes</taxon>
        <taxon>Propionibacteriales</taxon>
        <taxon>Nocardioidaceae</taxon>
        <taxon>Nocardioides</taxon>
    </lineage>
</organism>
<reference evidence="5" key="1">
    <citation type="submission" date="2023-06" db="EMBL/GenBank/DDBJ databases">
        <title>Draft genome sequence of Nocardioides sp. SOB72.</title>
        <authorList>
            <person name="Zhang G."/>
        </authorList>
    </citation>
    <scope>NUCLEOTIDE SEQUENCE</scope>
    <source>
        <strain evidence="5">SOB72</strain>
    </source>
</reference>
<dbReference type="PANTHER" id="PTHR12526">
    <property type="entry name" value="GLYCOSYLTRANSFERASE"/>
    <property type="match status" value="1"/>
</dbReference>
<feature type="domain" description="Glycosyltransferase subfamily 4-like N-terminal" evidence="4">
    <location>
        <begin position="19"/>
        <end position="175"/>
    </location>
</feature>
<evidence type="ECO:0000313" key="6">
    <source>
        <dbReference type="Proteomes" id="UP001168537"/>
    </source>
</evidence>
<dbReference type="Pfam" id="PF13439">
    <property type="entry name" value="Glyco_transf_4"/>
    <property type="match status" value="1"/>
</dbReference>
<accession>A0ABT8EQI6</accession>